<dbReference type="EMBL" id="AKKV01000024">
    <property type="protein sequence ID" value="EIT85866.1"/>
    <property type="molecule type" value="Genomic_DNA"/>
</dbReference>
<dbReference type="AlphaFoldDB" id="I8J296"/>
<proteinExistence type="predicted"/>
<dbReference type="Pfam" id="PF14120">
    <property type="entry name" value="YhzD"/>
    <property type="match status" value="1"/>
</dbReference>
<evidence type="ECO:0008006" key="3">
    <source>
        <dbReference type="Google" id="ProtNLM"/>
    </source>
</evidence>
<dbReference type="eggNOG" id="ENOG5032ZBV">
    <property type="taxonomic scope" value="Bacteria"/>
</dbReference>
<keyword evidence="2" id="KW-1185">Reference proteome</keyword>
<dbReference type="STRING" id="1196324.A374_08524"/>
<organism evidence="1 2">
    <name type="scientific">Fictibacillus macauensis ZFHKF-1</name>
    <dbReference type="NCBI Taxonomy" id="1196324"/>
    <lineage>
        <taxon>Bacteria</taxon>
        <taxon>Bacillati</taxon>
        <taxon>Bacillota</taxon>
        <taxon>Bacilli</taxon>
        <taxon>Bacillales</taxon>
        <taxon>Fictibacillaceae</taxon>
        <taxon>Fictibacillus</taxon>
    </lineage>
</organism>
<dbReference type="PATRIC" id="fig|1196324.3.peg.1749"/>
<evidence type="ECO:0000313" key="2">
    <source>
        <dbReference type="Proteomes" id="UP000004080"/>
    </source>
</evidence>
<reference evidence="1 2" key="1">
    <citation type="journal article" date="2012" name="J. Bacteriol.">
        <title>Genome of Bacillus macauensis ZFHKF-1, a Long-Chain-Forming Bacterium.</title>
        <authorList>
            <person name="Cai L."/>
            <person name="Zhang T."/>
        </authorList>
    </citation>
    <scope>NUCLEOTIDE SEQUENCE [LARGE SCALE GENOMIC DNA]</scope>
    <source>
        <strain evidence="1 2">ZFHKF-1</strain>
    </source>
</reference>
<dbReference type="OrthoDB" id="2355652at2"/>
<accession>I8J296</accession>
<dbReference type="Proteomes" id="UP000004080">
    <property type="component" value="Unassembled WGS sequence"/>
</dbReference>
<sequence length="61" mass="6924">MKKYFLTVYAKNGEKLLDEAIEAATDQEAKAFGTARLTEKEFSEHTHRLISPAGSLLLFHR</sequence>
<name>I8J296_9BACL</name>
<dbReference type="RefSeq" id="WP_007201798.1">
    <property type="nucleotide sequence ID" value="NZ_AKKV01000024.1"/>
</dbReference>
<evidence type="ECO:0000313" key="1">
    <source>
        <dbReference type="EMBL" id="EIT85866.1"/>
    </source>
</evidence>
<gene>
    <name evidence="1" type="ORF">A374_08524</name>
</gene>
<comment type="caution">
    <text evidence="1">The sequence shown here is derived from an EMBL/GenBank/DDBJ whole genome shotgun (WGS) entry which is preliminary data.</text>
</comment>
<dbReference type="InterPro" id="IPR025544">
    <property type="entry name" value="YhzD"/>
</dbReference>
<protein>
    <recommendedName>
        <fullName evidence="3">YhzD-like protein</fullName>
    </recommendedName>
</protein>